<gene>
    <name evidence="2" type="ORF">Ani05nite_50610</name>
</gene>
<evidence type="ECO:0000313" key="2">
    <source>
        <dbReference type="EMBL" id="GIE51527.1"/>
    </source>
</evidence>
<evidence type="ECO:0000313" key="3">
    <source>
        <dbReference type="Proteomes" id="UP000647172"/>
    </source>
</evidence>
<feature type="domain" description="Aminoglycoside phosphotransferase" evidence="1">
    <location>
        <begin position="65"/>
        <end position="250"/>
    </location>
</feature>
<protein>
    <recommendedName>
        <fullName evidence="1">Aminoglycoside phosphotransferase domain-containing protein</fullName>
    </recommendedName>
</protein>
<sequence>MQEGEGAVTASFTARLPWLAVPATLHRAVQHCAGAPIIEACDVQGGMSPGPAAVLTLGNGACVFVKAVSKAVNASSYRLYQQEVTVLKQLPAQVPAAQLLSVVEDGEWIALVMDMVRGPTAGPPWTTASVTAAAEACATMANVIAPPGLPTVRERLPDLDGWAHLATDPECLSPWERRRITRLAAAVTGWRHWTSGRHLSHHDVRGDNIIINAVDGRAVLIDWGYGCSGAPWLDRALLAADVMAAGHRDGPDEVRRQAVDLLTGLPADAARFVIAQAGMWRRNSTLPAHPGMPTHRRWQRERATALQPLIDDLLPLITT</sequence>
<keyword evidence="3" id="KW-1185">Reference proteome</keyword>
<dbReference type="AlphaFoldDB" id="A0A919JLC8"/>
<dbReference type="InterPro" id="IPR002575">
    <property type="entry name" value="Aminoglycoside_PTrfase"/>
</dbReference>
<dbReference type="SUPFAM" id="SSF56112">
    <property type="entry name" value="Protein kinase-like (PK-like)"/>
    <property type="match status" value="1"/>
</dbReference>
<proteinExistence type="predicted"/>
<evidence type="ECO:0000259" key="1">
    <source>
        <dbReference type="Pfam" id="PF01636"/>
    </source>
</evidence>
<organism evidence="2 3">
    <name type="scientific">Actinoplanes nipponensis</name>
    <dbReference type="NCBI Taxonomy" id="135950"/>
    <lineage>
        <taxon>Bacteria</taxon>
        <taxon>Bacillati</taxon>
        <taxon>Actinomycetota</taxon>
        <taxon>Actinomycetes</taxon>
        <taxon>Micromonosporales</taxon>
        <taxon>Micromonosporaceae</taxon>
        <taxon>Actinoplanes</taxon>
    </lineage>
</organism>
<dbReference type="EMBL" id="BOMQ01000060">
    <property type="protein sequence ID" value="GIE51527.1"/>
    <property type="molecule type" value="Genomic_DNA"/>
</dbReference>
<dbReference type="Pfam" id="PF01636">
    <property type="entry name" value="APH"/>
    <property type="match status" value="1"/>
</dbReference>
<dbReference type="Gene3D" id="3.90.1200.10">
    <property type="match status" value="1"/>
</dbReference>
<name>A0A919JLC8_9ACTN</name>
<dbReference type="Proteomes" id="UP000647172">
    <property type="component" value="Unassembled WGS sequence"/>
</dbReference>
<dbReference type="InterPro" id="IPR011009">
    <property type="entry name" value="Kinase-like_dom_sf"/>
</dbReference>
<accession>A0A919JLC8</accession>
<comment type="caution">
    <text evidence="2">The sequence shown here is derived from an EMBL/GenBank/DDBJ whole genome shotgun (WGS) entry which is preliminary data.</text>
</comment>
<reference evidence="2" key="1">
    <citation type="submission" date="2021-01" db="EMBL/GenBank/DDBJ databases">
        <title>Whole genome shotgun sequence of Actinoplanes nipponensis NBRC 14063.</title>
        <authorList>
            <person name="Komaki H."/>
            <person name="Tamura T."/>
        </authorList>
    </citation>
    <scope>NUCLEOTIDE SEQUENCE</scope>
    <source>
        <strain evidence="2">NBRC 14063</strain>
    </source>
</reference>